<name>A0A062VD48_9PROT</name>
<protein>
    <recommendedName>
        <fullName evidence="3">GH16 domain-containing protein</fullName>
    </recommendedName>
</protein>
<dbReference type="EMBL" id="ARYM01000012">
    <property type="protein sequence ID" value="KCZ98228.1"/>
    <property type="molecule type" value="Genomic_DNA"/>
</dbReference>
<keyword evidence="2" id="KW-1185">Reference proteome</keyword>
<dbReference type="Proteomes" id="UP000027100">
    <property type="component" value="Unassembled WGS sequence"/>
</dbReference>
<reference evidence="1 2" key="1">
    <citation type="journal article" date="2014" name="Antonie Van Leeuwenhoek">
        <title>Hyphomonas beringensis sp. nov. and Hyphomonas chukchiensis sp. nov., isolated from surface seawater of the Bering Sea and Chukchi Sea.</title>
        <authorList>
            <person name="Li C."/>
            <person name="Lai Q."/>
            <person name="Li G."/>
            <person name="Dong C."/>
            <person name="Wang J."/>
            <person name="Liao Y."/>
            <person name="Shao Z."/>
        </authorList>
    </citation>
    <scope>NUCLEOTIDE SEQUENCE [LARGE SCALE GENOMIC DNA]</scope>
    <source>
        <strain evidence="1 2">PS728</strain>
    </source>
</reference>
<proteinExistence type="predicted"/>
<dbReference type="RefSeq" id="WP_035598722.1">
    <property type="nucleotide sequence ID" value="NZ_ARYM01000012.1"/>
</dbReference>
<organism evidence="1 2">
    <name type="scientific">Hyphomonas polymorpha PS728</name>
    <dbReference type="NCBI Taxonomy" id="1280954"/>
    <lineage>
        <taxon>Bacteria</taxon>
        <taxon>Pseudomonadati</taxon>
        <taxon>Pseudomonadota</taxon>
        <taxon>Alphaproteobacteria</taxon>
        <taxon>Hyphomonadales</taxon>
        <taxon>Hyphomonadaceae</taxon>
        <taxon>Hyphomonas</taxon>
    </lineage>
</organism>
<gene>
    <name evidence="1" type="ORF">HPO_11514</name>
</gene>
<comment type="caution">
    <text evidence="1">The sequence shown here is derived from an EMBL/GenBank/DDBJ whole genome shotgun (WGS) entry which is preliminary data.</text>
</comment>
<dbReference type="AlphaFoldDB" id="A0A062VD48"/>
<evidence type="ECO:0000313" key="2">
    <source>
        <dbReference type="Proteomes" id="UP000027100"/>
    </source>
</evidence>
<dbReference type="PATRIC" id="fig|1280954.3.peg.2333"/>
<accession>A0A062VD48</accession>
<evidence type="ECO:0008006" key="3">
    <source>
        <dbReference type="Google" id="ProtNLM"/>
    </source>
</evidence>
<evidence type="ECO:0000313" key="1">
    <source>
        <dbReference type="EMBL" id="KCZ98228.1"/>
    </source>
</evidence>
<sequence>MTDRKNTAFTLTRAGRLLLAGVLVAGAVAAYALFLSKSGTADRLSADPAIEQTLENLRTVSAGIYADETRLAAVHFGDASPEDETDIPALEDRIRAQRAEAAQLWQDLGALMELPLPGGDAGGLVRFPATAVEKSNYDQVYHPIVGPQPSKMPGGFSFRFDRVIPQTDGSLLHRLDARAGGAIKWERELRRARTQGHYTVEATIDRIWPGVVYAPLWLFAEGPQAWGHEFDFELVNGALEFNLHNGRGGFNMHRAEKDLTGHRMRYEIIRRPGKVTMRATSLTDGWSEELVITPEKVAAWARQPGAPEGLTFPPDNVAMFPVTELWRCKWPEWCGKWEDLPPGTYVDMIVHGYRVDL</sequence>